<evidence type="ECO:0000313" key="1">
    <source>
        <dbReference type="EMBL" id="MBD8109413.1"/>
    </source>
</evidence>
<dbReference type="RefSeq" id="WP_062749673.1">
    <property type="nucleotide sequence ID" value="NZ_JACYNM010000050.1"/>
</dbReference>
<dbReference type="OrthoDB" id="8966985at2"/>
<name>A0A4U3E9P4_9GAMM</name>
<dbReference type="Proteomes" id="UP000661012">
    <property type="component" value="Unassembled WGS sequence"/>
</dbReference>
<proteinExistence type="predicted"/>
<sequence length="137" mass="16390">MKHVGFCGGSSFFELGSPSDMVRFFDVLHHLSRNERERNLLERLYKKYVNLDEIGETQLVIQELKSLSHESFLMEFSKYFESIEWCFQSAKAFYEDWNIYQAVKIIITDMPYCVSDIDRPKEEYDVLTSDDMPFWLR</sequence>
<dbReference type="Proteomes" id="UP000306393">
    <property type="component" value="Unassembled WGS sequence"/>
</dbReference>
<accession>A0A4U3E9P4</accession>
<reference evidence="2 3" key="1">
    <citation type="journal article" date="2019" name="Sci. Rep.">
        <title>Differences in resource use lead to coexistence of seed-transmitted microbial populations.</title>
        <authorList>
            <person name="Torres-Cortes G."/>
            <person name="Garcia B.J."/>
            <person name="Compant S."/>
            <person name="Rezki S."/>
            <person name="Jones P."/>
            <person name="Preveaux A."/>
            <person name="Briand M."/>
            <person name="Roulet A."/>
            <person name="Bouchez O."/>
            <person name="Jacobson D."/>
            <person name="Barret M."/>
        </authorList>
    </citation>
    <scope>NUCLEOTIDE SEQUENCE [LARGE SCALE GENOMIC DNA]</scope>
    <source>
        <strain evidence="2 3">CFBP13511</strain>
    </source>
</reference>
<keyword evidence="4" id="KW-1185">Reference proteome</keyword>
<gene>
    <name evidence="2" type="ORF">EpCFBP13511_24840</name>
    <name evidence="1" type="ORF">IFT93_23970</name>
</gene>
<evidence type="ECO:0000313" key="2">
    <source>
        <dbReference type="EMBL" id="TKJ76150.1"/>
    </source>
</evidence>
<dbReference type="EMBL" id="JACYNN010000058">
    <property type="protein sequence ID" value="MBD8109413.1"/>
    <property type="molecule type" value="Genomic_DNA"/>
</dbReference>
<evidence type="ECO:0000313" key="4">
    <source>
        <dbReference type="Proteomes" id="UP000661012"/>
    </source>
</evidence>
<reference evidence="1 4" key="2">
    <citation type="journal article" date="2020" name="FEMS Microbiol. Ecol.">
        <title>Temporal dynamics of bacterial communities during seed development and maturation.</title>
        <authorList>
            <person name="Chesneau G."/>
            <person name="Torres-Cortes G."/>
            <person name="Briand M."/>
            <person name="Darrasse A."/>
            <person name="Preveaux A."/>
            <person name="Marais C."/>
            <person name="Jacques M.A."/>
            <person name="Shade A."/>
            <person name="Barret M."/>
        </authorList>
    </citation>
    <scope>NUCLEOTIDE SEQUENCE [LARGE SCALE GENOMIC DNA]</scope>
    <source>
        <strain evidence="1 4">CFBP13732</strain>
    </source>
</reference>
<comment type="caution">
    <text evidence="2">The sequence shown here is derived from an EMBL/GenBank/DDBJ whole genome shotgun (WGS) entry which is preliminary data.</text>
</comment>
<evidence type="ECO:0000313" key="3">
    <source>
        <dbReference type="Proteomes" id="UP000306393"/>
    </source>
</evidence>
<protein>
    <submittedName>
        <fullName evidence="2">Uncharacterized protein</fullName>
    </submittedName>
</protein>
<dbReference type="EMBL" id="QGAC01000108">
    <property type="protein sequence ID" value="TKJ76150.1"/>
    <property type="molecule type" value="Genomic_DNA"/>
</dbReference>
<dbReference type="AlphaFoldDB" id="A0A4U3E9P4"/>
<organism evidence="2 3">
    <name type="scientific">Erwinia persicina</name>
    <dbReference type="NCBI Taxonomy" id="55211"/>
    <lineage>
        <taxon>Bacteria</taxon>
        <taxon>Pseudomonadati</taxon>
        <taxon>Pseudomonadota</taxon>
        <taxon>Gammaproteobacteria</taxon>
        <taxon>Enterobacterales</taxon>
        <taxon>Erwiniaceae</taxon>
        <taxon>Erwinia</taxon>
    </lineage>
</organism>